<keyword evidence="2" id="KW-1185">Reference proteome</keyword>
<dbReference type="Proteomes" id="UP000554520">
    <property type="component" value="Unassembled WGS sequence"/>
</dbReference>
<gene>
    <name evidence="1" type="ORF">FHS21_006033</name>
</gene>
<organism evidence="1 2">
    <name type="scientific">Phyllobacterium trifolii</name>
    <dbReference type="NCBI Taxonomy" id="300193"/>
    <lineage>
        <taxon>Bacteria</taxon>
        <taxon>Pseudomonadati</taxon>
        <taxon>Pseudomonadota</taxon>
        <taxon>Alphaproteobacteria</taxon>
        <taxon>Hyphomicrobiales</taxon>
        <taxon>Phyllobacteriaceae</taxon>
        <taxon>Phyllobacterium</taxon>
    </lineage>
</organism>
<proteinExistence type="predicted"/>
<comment type="caution">
    <text evidence="1">The sequence shown here is derived from an EMBL/GenBank/DDBJ whole genome shotgun (WGS) entry which is preliminary data.</text>
</comment>
<name>A0A839UM59_9HYPH</name>
<evidence type="ECO:0000313" key="2">
    <source>
        <dbReference type="Proteomes" id="UP000554520"/>
    </source>
</evidence>
<accession>A0A839UM59</accession>
<protein>
    <submittedName>
        <fullName evidence="1">Uncharacterized protein</fullName>
    </submittedName>
</protein>
<evidence type="ECO:0000313" key="1">
    <source>
        <dbReference type="EMBL" id="MBB3149579.1"/>
    </source>
</evidence>
<dbReference type="AlphaFoldDB" id="A0A839UM59"/>
<sequence>MANGSSASIFYREVVDAIARNPPNVGDLDVLKKLCEAVEAGDKPAVAWLTRQLVKLSGAEDPLHAISYELFHALMARILLRGWFEEFDLLINWPQTRFGSRNKRVANNWDGIITIVKDQPQSLELLTGSNQEQEWQRALNGLDGAMRHFAKVDLPAAAKMGARPEGPSFDERVLPEQLLETIEQFYRVMQMLFQQLLELALAKLERDNNDVAGLRKLQDLQLPLWKLLTTKDIPKDFKAGKALDELKMQNDRRTIILNKKIRVTEFRYGRGRAKLHRFLDAFPPFNARSVIFNSLDRDDTDQPDVRGERIGSIQVSRDRQLAYFLVAYGHTWDAKERPSPANLFRRSLIKARHGGRLRLVENDELIAFLYSFFAETLAEFTRQATTAADKSKAGVNAWRETVETASVYFGQMTTHSRLNLTEGPPNYLTHMFPRNLIGRLLHDCGVHAVRSAYVLLSLLNRINGSHAELAGGINARWVRLPLHVGMLIQTGNFGVVVQHNDYSSVTDNDGLKTTMTAWEQPPHEADPPDASDAMLKFQEDLTANGFSSDLDMPISSVAILAVGEPVTTHTIWNSYEKKVVPSQLFTRLVGASNAPQYQFDVRYLRLSELEREWYNEHVLRFWNNECLAIWENWARVLTSTKISDAEYEKQKQAYMKALNTALDRVEDSYEKQILPKKEELSKALRDDNKLLLPGVRIVTAARLATVLPAVEKVVDHLNEISQPNFRLKPNFVPPFARREEVLLEVP</sequence>
<reference evidence="1 2" key="1">
    <citation type="submission" date="2020-08" db="EMBL/GenBank/DDBJ databases">
        <title>Genomic Encyclopedia of Type Strains, Phase III (KMG-III): the genomes of soil and plant-associated and newly described type strains.</title>
        <authorList>
            <person name="Whitman W."/>
        </authorList>
    </citation>
    <scope>NUCLEOTIDE SEQUENCE [LARGE SCALE GENOMIC DNA]</scope>
    <source>
        <strain evidence="1 2">CECT 7015</strain>
    </source>
</reference>
<dbReference type="RefSeq" id="WP_183665447.1">
    <property type="nucleotide sequence ID" value="NZ_JACHXN010000036.1"/>
</dbReference>
<dbReference type="EMBL" id="JACHXN010000036">
    <property type="protein sequence ID" value="MBB3149579.1"/>
    <property type="molecule type" value="Genomic_DNA"/>
</dbReference>